<reference evidence="11" key="1">
    <citation type="submission" date="2023-07" db="EMBL/GenBank/DDBJ databases">
        <title>draft genome sequence of fig (Ficus carica).</title>
        <authorList>
            <person name="Takahashi T."/>
            <person name="Nishimura K."/>
        </authorList>
    </citation>
    <scope>NUCLEOTIDE SEQUENCE</scope>
</reference>
<dbReference type="GO" id="GO:0045490">
    <property type="term" value="P:pectin catabolic process"/>
    <property type="evidence" value="ECO:0007669"/>
    <property type="project" value="UniProtKB-UniRule"/>
</dbReference>
<dbReference type="SUPFAM" id="SSF51126">
    <property type="entry name" value="Pectin lyase-like"/>
    <property type="match status" value="1"/>
</dbReference>
<dbReference type="Pfam" id="PF04043">
    <property type="entry name" value="PMEI"/>
    <property type="match status" value="1"/>
</dbReference>
<feature type="signal peptide" evidence="9">
    <location>
        <begin position="1"/>
        <end position="26"/>
    </location>
</feature>
<feature type="active site" evidence="8">
    <location>
        <position position="387"/>
    </location>
</feature>
<dbReference type="InterPro" id="IPR035513">
    <property type="entry name" value="Invertase/methylesterase_inhib"/>
</dbReference>
<dbReference type="Gene3D" id="2.160.20.10">
    <property type="entry name" value="Single-stranded right-handed beta-helix, Pectin lyase-like"/>
    <property type="match status" value="1"/>
</dbReference>
<dbReference type="EC" id="3.1.1.11" evidence="9"/>
<evidence type="ECO:0000256" key="5">
    <source>
        <dbReference type="ARBA" id="ARBA00022512"/>
    </source>
</evidence>
<comment type="subcellular location">
    <subcellularLocation>
        <location evidence="1">Secreted</location>
        <location evidence="1">Cell wall</location>
    </subcellularLocation>
</comment>
<sequence>MASKLVTFPYIFLFLLILSFFSHVLAINSTTLNTNASHEAICNSTPYPADCRATLPLNQSGTIHDYSRFFIKTSLKIANQFLSVLNSFLKNRRPPLPEPTIRALQDCHLLTDLTLETLSKTYQSINSTNTLDFFEADDLQTLLSAALTNQETCLDGLQEVTSAASVRNALLAPLSNGTRLYSISLALFKHGWVDKDDDDDDDDDDIVLPSTTRRKMLRRTADPGGVLVSQMMVVDKNGTGNFTTISEAVNAAPNNTVNGRSNSTTYYGIYVVRGVYEEYVSIPSNKRNLMLIGDGINQTVITGNRSVVDGWTTFNSATFAVAGQGFVAINITFRNTAGAIKHQAVALRNNADLSAFHGCSFEGYQDTLYTHSLRQFYRDCDIYGTIDFIFGNAAVVIQNCNIYPRLPLRNQFNAITAQGRTDPNQNTGTSIHNCNVRAASDLATSNGTTRTYLGRPWQKYSRTVYMQSYMDSVIDPAGWREWSGNFALSTLYYAEFNNSGPGSNTSSRVTWPGYRVISVTDAVNFTVSNFLVGDAWLTAIPARGISRLWYIFGLQNNDSEFLQDLRHHLYPELAAPHYGFYKL</sequence>
<dbReference type="PROSITE" id="PS00503">
    <property type="entry name" value="PECTINESTERASE_2"/>
    <property type="match status" value="1"/>
</dbReference>
<dbReference type="GO" id="GO:0030599">
    <property type="term" value="F:pectinesterase activity"/>
    <property type="evidence" value="ECO:0007669"/>
    <property type="project" value="UniProtKB-UniRule"/>
</dbReference>
<dbReference type="FunFam" id="2.160.20.10:FF:000001">
    <property type="entry name" value="Pectinesterase"/>
    <property type="match status" value="1"/>
</dbReference>
<evidence type="ECO:0000256" key="2">
    <source>
        <dbReference type="ARBA" id="ARBA00005184"/>
    </source>
</evidence>
<evidence type="ECO:0000256" key="9">
    <source>
        <dbReference type="RuleBase" id="RU000589"/>
    </source>
</evidence>
<dbReference type="SMART" id="SM00856">
    <property type="entry name" value="PMEI"/>
    <property type="match status" value="1"/>
</dbReference>
<comment type="caution">
    <text evidence="11">The sequence shown here is derived from an EMBL/GenBank/DDBJ whole genome shotgun (WGS) entry which is preliminary data.</text>
</comment>
<keyword evidence="9" id="KW-0732">Signal</keyword>
<dbReference type="CDD" id="cd15798">
    <property type="entry name" value="PMEI-like_3"/>
    <property type="match status" value="1"/>
</dbReference>
<accession>A0AA88D4C4</accession>
<feature type="chain" id="PRO_5041518325" description="Pectinesterase" evidence="9">
    <location>
        <begin position="27"/>
        <end position="583"/>
    </location>
</feature>
<evidence type="ECO:0000256" key="6">
    <source>
        <dbReference type="ARBA" id="ARBA00022801"/>
    </source>
</evidence>
<keyword evidence="7 9" id="KW-0063">Aspartyl esterase</keyword>
<keyword evidence="5" id="KW-0134">Cell wall</keyword>
<dbReference type="PANTHER" id="PTHR31707">
    <property type="entry name" value="PECTINESTERASE"/>
    <property type="match status" value="1"/>
</dbReference>
<evidence type="ECO:0000256" key="4">
    <source>
        <dbReference type="ARBA" id="ARBA00007786"/>
    </source>
</evidence>
<comment type="catalytic activity">
    <reaction evidence="9">
        <text>[(1-&gt;4)-alpha-D-galacturonosyl methyl ester](n) + n H2O = [(1-&gt;4)-alpha-D-galacturonosyl](n) + n methanol + n H(+)</text>
        <dbReference type="Rhea" id="RHEA:22380"/>
        <dbReference type="Rhea" id="RHEA-COMP:14570"/>
        <dbReference type="Rhea" id="RHEA-COMP:14573"/>
        <dbReference type="ChEBI" id="CHEBI:15377"/>
        <dbReference type="ChEBI" id="CHEBI:15378"/>
        <dbReference type="ChEBI" id="CHEBI:17790"/>
        <dbReference type="ChEBI" id="CHEBI:140522"/>
        <dbReference type="ChEBI" id="CHEBI:140523"/>
        <dbReference type="EC" id="3.1.1.11"/>
    </reaction>
</comment>
<dbReference type="GO" id="GO:0004857">
    <property type="term" value="F:enzyme inhibitor activity"/>
    <property type="evidence" value="ECO:0007669"/>
    <property type="project" value="InterPro"/>
</dbReference>
<evidence type="ECO:0000256" key="1">
    <source>
        <dbReference type="ARBA" id="ARBA00004191"/>
    </source>
</evidence>
<dbReference type="InterPro" id="IPR006501">
    <property type="entry name" value="Pectinesterase_inhib_dom"/>
</dbReference>
<dbReference type="GO" id="GO:0042545">
    <property type="term" value="P:cell wall modification"/>
    <property type="evidence" value="ECO:0007669"/>
    <property type="project" value="UniProtKB-UniRule"/>
</dbReference>
<evidence type="ECO:0000259" key="10">
    <source>
        <dbReference type="SMART" id="SM00856"/>
    </source>
</evidence>
<dbReference type="InterPro" id="IPR033131">
    <property type="entry name" value="Pectinesterase_Asp_AS"/>
</dbReference>
<keyword evidence="12" id="KW-1185">Reference proteome</keyword>
<comment type="pathway">
    <text evidence="2 9">Glycan metabolism; pectin degradation; 2-dehydro-3-deoxy-D-gluconate from pectin: step 1/5.</text>
</comment>
<dbReference type="InterPro" id="IPR000070">
    <property type="entry name" value="Pectinesterase_cat"/>
</dbReference>
<evidence type="ECO:0000256" key="7">
    <source>
        <dbReference type="ARBA" id="ARBA00023085"/>
    </source>
</evidence>
<dbReference type="InterPro" id="IPR011050">
    <property type="entry name" value="Pectin_lyase_fold/virulence"/>
</dbReference>
<organism evidence="11 12">
    <name type="scientific">Ficus carica</name>
    <name type="common">Common fig</name>
    <dbReference type="NCBI Taxonomy" id="3494"/>
    <lineage>
        <taxon>Eukaryota</taxon>
        <taxon>Viridiplantae</taxon>
        <taxon>Streptophyta</taxon>
        <taxon>Embryophyta</taxon>
        <taxon>Tracheophyta</taxon>
        <taxon>Spermatophyta</taxon>
        <taxon>Magnoliopsida</taxon>
        <taxon>eudicotyledons</taxon>
        <taxon>Gunneridae</taxon>
        <taxon>Pentapetalae</taxon>
        <taxon>rosids</taxon>
        <taxon>fabids</taxon>
        <taxon>Rosales</taxon>
        <taxon>Moraceae</taxon>
        <taxon>Ficeae</taxon>
        <taxon>Ficus</taxon>
    </lineage>
</organism>
<protein>
    <recommendedName>
        <fullName evidence="9">Pectinesterase</fullName>
        <ecNumber evidence="9">3.1.1.11</ecNumber>
    </recommendedName>
</protein>
<dbReference type="Pfam" id="PF01095">
    <property type="entry name" value="Pectinesterase"/>
    <property type="match status" value="1"/>
</dbReference>
<dbReference type="Proteomes" id="UP001187192">
    <property type="component" value="Unassembled WGS sequence"/>
</dbReference>
<dbReference type="NCBIfam" id="TIGR01614">
    <property type="entry name" value="PME_inhib"/>
    <property type="match status" value="1"/>
</dbReference>
<evidence type="ECO:0000256" key="3">
    <source>
        <dbReference type="ARBA" id="ARBA00006027"/>
    </source>
</evidence>
<evidence type="ECO:0000313" key="12">
    <source>
        <dbReference type="Proteomes" id="UP001187192"/>
    </source>
</evidence>
<evidence type="ECO:0000256" key="8">
    <source>
        <dbReference type="PROSITE-ProRule" id="PRU10040"/>
    </source>
</evidence>
<comment type="similarity">
    <text evidence="3">In the N-terminal section; belongs to the PMEI family.</text>
</comment>
<dbReference type="InterPro" id="IPR012334">
    <property type="entry name" value="Pectin_lyas_fold"/>
</dbReference>
<dbReference type="Gene3D" id="1.20.140.40">
    <property type="entry name" value="Invertase/pectin methylesterase inhibitor family protein"/>
    <property type="match status" value="1"/>
</dbReference>
<dbReference type="EMBL" id="BTGU01000017">
    <property type="protein sequence ID" value="GMN43960.1"/>
    <property type="molecule type" value="Genomic_DNA"/>
</dbReference>
<comment type="similarity">
    <text evidence="4">In the C-terminal section; belongs to the pectinesterase family.</text>
</comment>
<keyword evidence="6 9" id="KW-0378">Hydrolase</keyword>
<proteinExistence type="inferred from homology"/>
<dbReference type="AlphaFoldDB" id="A0AA88D4C4"/>
<evidence type="ECO:0000313" key="11">
    <source>
        <dbReference type="EMBL" id="GMN43960.1"/>
    </source>
</evidence>
<keyword evidence="5" id="KW-0964">Secreted</keyword>
<dbReference type="SUPFAM" id="SSF101148">
    <property type="entry name" value="Plant invertase/pectin methylesterase inhibitor"/>
    <property type="match status" value="1"/>
</dbReference>
<name>A0AA88D4C4_FICCA</name>
<feature type="domain" description="Pectinesterase inhibitor" evidence="10">
    <location>
        <begin position="33"/>
        <end position="187"/>
    </location>
</feature>
<gene>
    <name evidence="11" type="ORF">TIFTF001_013152</name>
</gene>